<feature type="binding site" evidence="6">
    <location>
        <position position="98"/>
    </location>
    <ligand>
        <name>Mg(2+)</name>
        <dbReference type="ChEBI" id="CHEBI:18420"/>
        <label>1</label>
    </ligand>
</feature>
<dbReference type="PRINTS" id="PR00377">
    <property type="entry name" value="IMPHPHTASES"/>
</dbReference>
<evidence type="ECO:0000256" key="2">
    <source>
        <dbReference type="ARBA" id="ARBA00022475"/>
    </source>
</evidence>
<dbReference type="PANTHER" id="PTHR43028:SF5">
    <property type="entry name" value="3'(2'),5'-BISPHOSPHATE NUCLEOTIDASE 1"/>
    <property type="match status" value="1"/>
</dbReference>
<feature type="binding site" evidence="7">
    <location>
        <position position="99"/>
    </location>
    <ligand>
        <name>Mg(2+)</name>
        <dbReference type="ChEBI" id="CHEBI:18420"/>
        <label>1</label>
        <note>catalytic</note>
    </ligand>
</feature>
<keyword evidence="6 7" id="KW-0479">Metal-binding</keyword>
<evidence type="ECO:0000256" key="4">
    <source>
        <dbReference type="ARBA" id="ARBA00022801"/>
    </source>
</evidence>
<dbReference type="EMBL" id="CP014691">
    <property type="protein sequence ID" value="AQS88850.1"/>
    <property type="molecule type" value="Genomic_DNA"/>
</dbReference>
<dbReference type="GO" id="GO:0050427">
    <property type="term" value="P:3'-phosphoadenosine 5'-phosphosulfate metabolic process"/>
    <property type="evidence" value="ECO:0007669"/>
    <property type="project" value="TreeGrafter"/>
</dbReference>
<dbReference type="RefSeq" id="WP_077807901.1">
    <property type="nucleotide sequence ID" value="NZ_BJXS01000001.1"/>
</dbReference>
<keyword evidence="6 7" id="KW-0460">Magnesium</keyword>
<accession>A0A1U9KT49</accession>
<dbReference type="GO" id="GO:0000287">
    <property type="term" value="F:magnesium ion binding"/>
    <property type="evidence" value="ECO:0007669"/>
    <property type="project" value="UniProtKB-UniRule"/>
</dbReference>
<dbReference type="GO" id="GO:0046854">
    <property type="term" value="P:phosphatidylinositol phosphate biosynthetic process"/>
    <property type="evidence" value="ECO:0007669"/>
    <property type="project" value="InterPro"/>
</dbReference>
<dbReference type="CDD" id="cd01638">
    <property type="entry name" value="CysQ"/>
    <property type="match status" value="1"/>
</dbReference>
<feature type="binding site" evidence="6">
    <location>
        <position position="222"/>
    </location>
    <ligand>
        <name>Mg(2+)</name>
        <dbReference type="ChEBI" id="CHEBI:18420"/>
        <label>2</label>
    </ligand>
</feature>
<organism evidence="8 9">
    <name type="scientific">Neoasaia chiangmaiensis</name>
    <dbReference type="NCBI Taxonomy" id="320497"/>
    <lineage>
        <taxon>Bacteria</taxon>
        <taxon>Pseudomonadati</taxon>
        <taxon>Pseudomonadota</taxon>
        <taxon>Alphaproteobacteria</taxon>
        <taxon>Acetobacterales</taxon>
        <taxon>Acetobacteraceae</taxon>
        <taxon>Neoasaia</taxon>
    </lineage>
</organism>
<protein>
    <recommendedName>
        <fullName evidence="6">3'(2'),5'-bisphosphate nucleotidase CysQ</fullName>
        <ecNumber evidence="6">3.1.3.7</ecNumber>
    </recommendedName>
    <alternativeName>
        <fullName evidence="6">3'(2'),5-bisphosphonucleoside 3'(2')-phosphohydrolase</fullName>
    </alternativeName>
    <alternativeName>
        <fullName evidence="6">3'-phosphoadenosine 5'-phosphate phosphatase</fullName>
        <shortName evidence="6">PAP phosphatase</shortName>
    </alternativeName>
</protein>
<dbReference type="Proteomes" id="UP000188604">
    <property type="component" value="Chromosome"/>
</dbReference>
<evidence type="ECO:0000256" key="6">
    <source>
        <dbReference type="HAMAP-Rule" id="MF_02095"/>
    </source>
</evidence>
<comment type="catalytic activity">
    <reaction evidence="6">
        <text>adenosine 3',5'-bisphosphate + H2O = AMP + phosphate</text>
        <dbReference type="Rhea" id="RHEA:10040"/>
        <dbReference type="ChEBI" id="CHEBI:15377"/>
        <dbReference type="ChEBI" id="CHEBI:43474"/>
        <dbReference type="ChEBI" id="CHEBI:58343"/>
        <dbReference type="ChEBI" id="CHEBI:456215"/>
        <dbReference type="EC" id="3.1.3.7"/>
    </reaction>
</comment>
<dbReference type="AlphaFoldDB" id="A0A1U9KT49"/>
<feature type="binding site" evidence="6">
    <location>
        <position position="77"/>
    </location>
    <ligand>
        <name>Mg(2+)</name>
        <dbReference type="ChEBI" id="CHEBI:18420"/>
        <label>1</label>
    </ligand>
</feature>
<evidence type="ECO:0000313" key="8">
    <source>
        <dbReference type="EMBL" id="AQS88850.1"/>
    </source>
</evidence>
<dbReference type="InterPro" id="IPR020550">
    <property type="entry name" value="Inositol_monophosphatase_CS"/>
</dbReference>
<feature type="binding site" evidence="7">
    <location>
        <position position="222"/>
    </location>
    <ligand>
        <name>Mg(2+)</name>
        <dbReference type="ChEBI" id="CHEBI:18420"/>
        <label>1</label>
        <note>catalytic</note>
    </ligand>
</feature>
<dbReference type="GO" id="GO:0000103">
    <property type="term" value="P:sulfate assimilation"/>
    <property type="evidence" value="ECO:0007669"/>
    <property type="project" value="TreeGrafter"/>
</dbReference>
<comment type="function">
    <text evidence="6">Converts adenosine-3',5'-bisphosphate (PAP) to AMP.</text>
</comment>
<feature type="binding site" evidence="7">
    <location>
        <position position="98"/>
    </location>
    <ligand>
        <name>Mg(2+)</name>
        <dbReference type="ChEBI" id="CHEBI:18420"/>
        <label>1</label>
        <note>catalytic</note>
    </ligand>
</feature>
<evidence type="ECO:0000256" key="3">
    <source>
        <dbReference type="ARBA" id="ARBA00022519"/>
    </source>
</evidence>
<keyword evidence="4 6" id="KW-0378">Hydrolase</keyword>
<sequence length="270" mass="28491">MIRAPSERAMPDDRALLALAERLADEAASIIREIRSRGFETEIKSDRSPVTEADRAAERHILAGLRAATPDIPAIGEEEVAAGVETAVAPIYWLVDPLDGTREFAAGREDFTVNIGLVRDGRAVLGAVALPAYHQLYGGIVGVGATRTDAGGKVGIKAVSPGAEGLRVLASRHYADDPRLKAWLGGRKVASVGNIGSAAKFVRVAEGAADFYPRLGPTMEWDTAAPQAVVEAAGGRVLDEQGAILQYGKPGWRNPPFMCCGRHDGDDAAS</sequence>
<dbReference type="Gene3D" id="3.40.190.80">
    <property type="match status" value="1"/>
</dbReference>
<gene>
    <name evidence="6" type="primary">cysQ</name>
    <name evidence="8" type="ORF">A0U93_14000</name>
</gene>
<evidence type="ECO:0000256" key="7">
    <source>
        <dbReference type="PIRSR" id="PIRSR600760-2"/>
    </source>
</evidence>
<comment type="subcellular location">
    <subcellularLocation>
        <location evidence="6">Cell inner membrane</location>
        <topology evidence="6">Peripheral membrane protein</topology>
        <orientation evidence="6">Cytoplasmic side</orientation>
    </subcellularLocation>
</comment>
<dbReference type="EC" id="3.1.3.7" evidence="6"/>
<feature type="binding site" evidence="6">
    <location>
        <position position="99"/>
    </location>
    <ligand>
        <name>Mg(2+)</name>
        <dbReference type="ChEBI" id="CHEBI:18420"/>
        <label>2</label>
    </ligand>
</feature>
<feature type="binding site" evidence="6">
    <location>
        <position position="96"/>
    </location>
    <ligand>
        <name>Mg(2+)</name>
        <dbReference type="ChEBI" id="CHEBI:18420"/>
        <label>1</label>
    </ligand>
</feature>
<dbReference type="STRING" id="320497.A0U93_14000"/>
<feature type="binding site" evidence="6">
    <location>
        <position position="96"/>
    </location>
    <ligand>
        <name>Mg(2+)</name>
        <dbReference type="ChEBI" id="CHEBI:18420"/>
        <label>2</label>
    </ligand>
</feature>
<dbReference type="GO" id="GO:0008441">
    <property type="term" value="F:3'(2'),5'-bisphosphate nucleotidase activity"/>
    <property type="evidence" value="ECO:0007669"/>
    <property type="project" value="UniProtKB-UniRule"/>
</dbReference>
<dbReference type="SUPFAM" id="SSF56655">
    <property type="entry name" value="Carbohydrate phosphatase"/>
    <property type="match status" value="1"/>
</dbReference>
<keyword evidence="2 6" id="KW-1003">Cell membrane</keyword>
<dbReference type="Pfam" id="PF00459">
    <property type="entry name" value="Inositol_P"/>
    <property type="match status" value="1"/>
</dbReference>
<dbReference type="InterPro" id="IPR050725">
    <property type="entry name" value="CysQ/Inositol_MonoPase"/>
</dbReference>
<dbReference type="KEGG" id="nch:A0U93_14000"/>
<dbReference type="InterPro" id="IPR000760">
    <property type="entry name" value="Inositol_monophosphatase-like"/>
</dbReference>
<keyword evidence="9" id="KW-1185">Reference proteome</keyword>
<reference evidence="8 9" key="1">
    <citation type="submission" date="2016-03" db="EMBL/GenBank/DDBJ databases">
        <title>Acetic acid bacteria sequencing.</title>
        <authorList>
            <person name="Brandt J."/>
            <person name="Jakob F."/>
            <person name="Vogel R.F."/>
        </authorList>
    </citation>
    <scope>NUCLEOTIDE SEQUENCE [LARGE SCALE GENOMIC DNA]</scope>
    <source>
        <strain evidence="8 9">NBRC 101099</strain>
    </source>
</reference>
<feature type="binding site" evidence="7">
    <location>
        <position position="96"/>
    </location>
    <ligand>
        <name>Mg(2+)</name>
        <dbReference type="ChEBI" id="CHEBI:18420"/>
        <label>1</label>
        <note>catalytic</note>
    </ligand>
</feature>
<evidence type="ECO:0000256" key="5">
    <source>
        <dbReference type="ARBA" id="ARBA00023136"/>
    </source>
</evidence>
<proteinExistence type="inferred from homology"/>
<comment type="cofactor">
    <cofactor evidence="6 7">
        <name>Mg(2+)</name>
        <dbReference type="ChEBI" id="CHEBI:18420"/>
    </cofactor>
</comment>
<evidence type="ECO:0000313" key="9">
    <source>
        <dbReference type="Proteomes" id="UP000188604"/>
    </source>
</evidence>
<evidence type="ECO:0000256" key="1">
    <source>
        <dbReference type="ARBA" id="ARBA00005289"/>
    </source>
</evidence>
<dbReference type="Gene3D" id="3.30.540.10">
    <property type="entry name" value="Fructose-1,6-Bisphosphatase, subunit A, domain 1"/>
    <property type="match status" value="1"/>
</dbReference>
<dbReference type="PANTHER" id="PTHR43028">
    <property type="entry name" value="3'(2'),5'-BISPHOSPHATE NUCLEOTIDASE 1"/>
    <property type="match status" value="1"/>
</dbReference>
<feature type="binding site" evidence="6">
    <location>
        <position position="222"/>
    </location>
    <ligand>
        <name>substrate</name>
    </ligand>
</feature>
<keyword evidence="3 6" id="KW-0997">Cell inner membrane</keyword>
<dbReference type="PROSITE" id="PS00630">
    <property type="entry name" value="IMP_2"/>
    <property type="match status" value="1"/>
</dbReference>
<dbReference type="InterPro" id="IPR006240">
    <property type="entry name" value="CysQ"/>
</dbReference>
<feature type="binding site" evidence="6">
    <location>
        <begin position="98"/>
        <end position="101"/>
    </location>
    <ligand>
        <name>substrate</name>
    </ligand>
</feature>
<comment type="similarity">
    <text evidence="1 6">Belongs to the inositol monophosphatase superfamily. CysQ family.</text>
</comment>
<keyword evidence="5 6" id="KW-0472">Membrane</keyword>
<feature type="binding site" evidence="6">
    <location>
        <position position="77"/>
    </location>
    <ligand>
        <name>substrate</name>
    </ligand>
</feature>
<dbReference type="GO" id="GO:0005886">
    <property type="term" value="C:plasma membrane"/>
    <property type="evidence" value="ECO:0007669"/>
    <property type="project" value="UniProtKB-SubCell"/>
</dbReference>
<name>A0A1U9KT49_9PROT</name>
<feature type="binding site" evidence="7">
    <location>
        <position position="77"/>
    </location>
    <ligand>
        <name>Mg(2+)</name>
        <dbReference type="ChEBI" id="CHEBI:18420"/>
        <label>1</label>
        <note>catalytic</note>
    </ligand>
</feature>
<dbReference type="HAMAP" id="MF_02095">
    <property type="entry name" value="CysQ"/>
    <property type="match status" value="1"/>
</dbReference>